<evidence type="ECO:0000256" key="4">
    <source>
        <dbReference type="ARBA" id="ARBA00013346"/>
    </source>
</evidence>
<reference evidence="13" key="1">
    <citation type="submission" date="2019-04" db="EMBL/GenBank/DDBJ databases">
        <title>Draft genome sequence of Pseudonocardiaceae bacterium SL3-2-4.</title>
        <authorList>
            <person name="Ningsih F."/>
            <person name="Yokota A."/>
            <person name="Sakai Y."/>
            <person name="Nanatani K."/>
            <person name="Yabe S."/>
            <person name="Oetari A."/>
            <person name="Sjamsuridzal W."/>
        </authorList>
    </citation>
    <scope>NUCLEOTIDE SEQUENCE [LARGE SCALE GENOMIC DNA]</scope>
    <source>
        <strain evidence="13">SL3-2-4</strain>
    </source>
</reference>
<keyword evidence="8" id="KW-0949">S-adenosyl-L-methionine</keyword>
<evidence type="ECO:0000313" key="13">
    <source>
        <dbReference type="Proteomes" id="UP000298860"/>
    </source>
</evidence>
<dbReference type="PANTHER" id="PTHR11579">
    <property type="entry name" value="PROTEIN-L-ISOASPARTATE O-METHYLTRANSFERASE"/>
    <property type="match status" value="1"/>
</dbReference>
<keyword evidence="5" id="KW-0963">Cytoplasm</keyword>
<dbReference type="Proteomes" id="UP000298860">
    <property type="component" value="Unassembled WGS sequence"/>
</dbReference>
<comment type="similarity">
    <text evidence="2">Belongs to the methyltransferase superfamily. L-isoaspartyl/D-aspartyl protein methyltransferase family.</text>
</comment>
<protein>
    <recommendedName>
        <fullName evidence="4">Protein-L-isoaspartate O-methyltransferase</fullName>
        <ecNumber evidence="3">2.1.1.77</ecNumber>
    </recommendedName>
    <alternativeName>
        <fullName evidence="11">L-isoaspartyl protein carboxyl methyltransferase</fullName>
    </alternativeName>
    <alternativeName>
        <fullName evidence="9">Protein L-isoaspartyl methyltransferase</fullName>
    </alternativeName>
    <alternativeName>
        <fullName evidence="10">Protein-beta-aspartate methyltransferase</fullName>
    </alternativeName>
</protein>
<evidence type="ECO:0000256" key="11">
    <source>
        <dbReference type="ARBA" id="ARBA00031350"/>
    </source>
</evidence>
<proteinExistence type="inferred from homology"/>
<evidence type="ECO:0000256" key="8">
    <source>
        <dbReference type="ARBA" id="ARBA00022691"/>
    </source>
</evidence>
<dbReference type="CDD" id="cd02440">
    <property type="entry name" value="AdoMet_MTases"/>
    <property type="match status" value="1"/>
</dbReference>
<evidence type="ECO:0000313" key="12">
    <source>
        <dbReference type="EMBL" id="GDY29860.1"/>
    </source>
</evidence>
<dbReference type="GO" id="GO:0004719">
    <property type="term" value="F:protein-L-isoaspartate (D-aspartate) O-methyltransferase activity"/>
    <property type="evidence" value="ECO:0007669"/>
    <property type="project" value="UniProtKB-EC"/>
</dbReference>
<dbReference type="Pfam" id="PF01135">
    <property type="entry name" value="PCMT"/>
    <property type="match status" value="1"/>
</dbReference>
<evidence type="ECO:0000256" key="9">
    <source>
        <dbReference type="ARBA" id="ARBA00030757"/>
    </source>
</evidence>
<comment type="caution">
    <text evidence="12">The sequence shown here is derived from an EMBL/GenBank/DDBJ whole genome shotgun (WGS) entry which is preliminary data.</text>
</comment>
<organism evidence="12 13">
    <name type="scientific">Gandjariella thermophila</name>
    <dbReference type="NCBI Taxonomy" id="1931992"/>
    <lineage>
        <taxon>Bacteria</taxon>
        <taxon>Bacillati</taxon>
        <taxon>Actinomycetota</taxon>
        <taxon>Actinomycetes</taxon>
        <taxon>Pseudonocardiales</taxon>
        <taxon>Pseudonocardiaceae</taxon>
        <taxon>Gandjariella</taxon>
    </lineage>
</organism>
<dbReference type="EC" id="2.1.1.77" evidence="3"/>
<keyword evidence="6" id="KW-0489">Methyltransferase</keyword>
<dbReference type="InterPro" id="IPR000682">
    <property type="entry name" value="PCMT"/>
</dbReference>
<keyword evidence="7" id="KW-0808">Transferase</keyword>
<evidence type="ECO:0000256" key="3">
    <source>
        <dbReference type="ARBA" id="ARBA00011890"/>
    </source>
</evidence>
<evidence type="ECO:0000256" key="6">
    <source>
        <dbReference type="ARBA" id="ARBA00022603"/>
    </source>
</evidence>
<dbReference type="GO" id="GO:0032259">
    <property type="term" value="P:methylation"/>
    <property type="evidence" value="ECO:0007669"/>
    <property type="project" value="UniProtKB-KW"/>
</dbReference>
<evidence type="ECO:0000256" key="1">
    <source>
        <dbReference type="ARBA" id="ARBA00004496"/>
    </source>
</evidence>
<dbReference type="SUPFAM" id="SSF53335">
    <property type="entry name" value="S-adenosyl-L-methionine-dependent methyltransferases"/>
    <property type="match status" value="1"/>
</dbReference>
<evidence type="ECO:0000256" key="5">
    <source>
        <dbReference type="ARBA" id="ARBA00022490"/>
    </source>
</evidence>
<dbReference type="Gene3D" id="3.40.50.150">
    <property type="entry name" value="Vaccinia Virus protein VP39"/>
    <property type="match status" value="1"/>
</dbReference>
<gene>
    <name evidence="12" type="ORF">GTS_14930</name>
</gene>
<comment type="subcellular location">
    <subcellularLocation>
        <location evidence="1">Cytoplasm</location>
    </subcellularLocation>
</comment>
<dbReference type="EMBL" id="BJFL01000005">
    <property type="protein sequence ID" value="GDY29860.1"/>
    <property type="molecule type" value="Genomic_DNA"/>
</dbReference>
<dbReference type="AlphaFoldDB" id="A0A4D4J434"/>
<accession>A0A4D4J434</accession>
<evidence type="ECO:0000256" key="7">
    <source>
        <dbReference type="ARBA" id="ARBA00022679"/>
    </source>
</evidence>
<sequence>MLEIGTGTGYNTALLCAGLGDQHVSSIDIDYTEAARQRLASLGYRPVLRTGDGIEGIPDRAPFDRIMATVAVSHIPRAWLDQLVDDGLILADVKLNPAAGNLVLVRKRGEVAEGRFDAGQAWFMDMRHPDQPEPPRASPTSEAPTCTTTSLPAVAWEQPVPWFLACLTNGTPVDVGYRLDDDYQPVAARLTAGDGSWAEIDTAETEPRAVAQAGPTRLWDAVEHAYRRWRDWGEPGWDRFGLTVTAYGEHTVWLDEPGQVVATFAR</sequence>
<dbReference type="InterPro" id="IPR029063">
    <property type="entry name" value="SAM-dependent_MTases_sf"/>
</dbReference>
<evidence type="ECO:0000256" key="2">
    <source>
        <dbReference type="ARBA" id="ARBA00005369"/>
    </source>
</evidence>
<dbReference type="PANTHER" id="PTHR11579:SF0">
    <property type="entry name" value="PROTEIN-L-ISOASPARTATE(D-ASPARTATE) O-METHYLTRANSFERASE"/>
    <property type="match status" value="1"/>
</dbReference>
<keyword evidence="13" id="KW-1185">Reference proteome</keyword>
<dbReference type="GO" id="GO:0005737">
    <property type="term" value="C:cytoplasm"/>
    <property type="evidence" value="ECO:0007669"/>
    <property type="project" value="UniProtKB-SubCell"/>
</dbReference>
<name>A0A4D4J434_9PSEU</name>
<evidence type="ECO:0000256" key="10">
    <source>
        <dbReference type="ARBA" id="ARBA00031323"/>
    </source>
</evidence>
<dbReference type="RefSeq" id="WP_225978177.1">
    <property type="nucleotide sequence ID" value="NZ_BJFL01000005.1"/>
</dbReference>